<accession>A0A9N8DNF0</accession>
<keyword evidence="3" id="KW-1185">Reference proteome</keyword>
<comment type="caution">
    <text evidence="2">The sequence shown here is derived from an EMBL/GenBank/DDBJ whole genome shotgun (WGS) entry which is preliminary data.</text>
</comment>
<protein>
    <submittedName>
        <fullName evidence="2">Uncharacterized protein</fullName>
    </submittedName>
</protein>
<feature type="compositionally biased region" description="Basic and acidic residues" evidence="1">
    <location>
        <begin position="478"/>
        <end position="489"/>
    </location>
</feature>
<gene>
    <name evidence="2" type="ORF">SEMRO_176_G077460.1</name>
</gene>
<proteinExistence type="predicted"/>
<dbReference type="EMBL" id="CAICTM010000175">
    <property type="protein sequence ID" value="CAB9503791.1"/>
    <property type="molecule type" value="Genomic_DNA"/>
</dbReference>
<dbReference type="AlphaFoldDB" id="A0A9N8DNF0"/>
<organism evidence="2 3">
    <name type="scientific">Seminavis robusta</name>
    <dbReference type="NCBI Taxonomy" id="568900"/>
    <lineage>
        <taxon>Eukaryota</taxon>
        <taxon>Sar</taxon>
        <taxon>Stramenopiles</taxon>
        <taxon>Ochrophyta</taxon>
        <taxon>Bacillariophyta</taxon>
        <taxon>Bacillariophyceae</taxon>
        <taxon>Bacillariophycidae</taxon>
        <taxon>Naviculales</taxon>
        <taxon>Naviculaceae</taxon>
        <taxon>Seminavis</taxon>
    </lineage>
</organism>
<dbReference type="OrthoDB" id="47853at2759"/>
<dbReference type="Proteomes" id="UP001153069">
    <property type="component" value="Unassembled WGS sequence"/>
</dbReference>
<evidence type="ECO:0000313" key="2">
    <source>
        <dbReference type="EMBL" id="CAB9503791.1"/>
    </source>
</evidence>
<feature type="region of interest" description="Disordered" evidence="1">
    <location>
        <begin position="108"/>
        <end position="133"/>
    </location>
</feature>
<evidence type="ECO:0000313" key="3">
    <source>
        <dbReference type="Proteomes" id="UP001153069"/>
    </source>
</evidence>
<feature type="region of interest" description="Disordered" evidence="1">
    <location>
        <begin position="464"/>
        <end position="490"/>
    </location>
</feature>
<sequence>MGFITGPKELLATSITNALDEYFVVDTSTIESTLLGPEKKIVLKQVQVRPKTISPLVAKNAGGTSTILDITGTVELVEFSWEWSTSGGTFVQNAKLTIQGMNITGELSKGEVEPEPQPGDGNTTSILPNESEIQDRDTLEHVKSEGGIKGYIMRQVAIMIDSLTLHIKDLQWTLKTPNNDGGTTSVVVKGESIEVNSFGRETDEITKELNAHIRQTLKVTGLQFNIVDDHDESKQTTTIPLLEPFSYQAQMIRHGKRFGNPLRGLTITGESFGSNGVVLHAGHAQLYAWSQFSLMLLAAKDESAAAASQQTKEEHHDHVEVGLEDILPIKAEDLSERPSEFNLAAQAMALIIADGMQFNFTRVGATYKADGSNSALKAEQFTWIEQQEQRHQQGEEGQEMVQLAHVQGIFISQTPNLVVEMEKIVSLKVPGTVQLVSPSERARVEFEGRTMKVKLETFECQFLEKENGDAEPGTSQQEEEKQPDPKDRVNTQAPFPIQVAVNRLGVQSSDAGSRSQFKGLEMFLNPSEEGTEFAAVVEELDNKLVHCTENLVCGCWPKTGSNEIHNLKLASDTITVYGGHSTNEWIDTFQLTGDKEQTKALFEKNNKSDGKDHQKAKEEAENNLWILPHCRVEELKVHITYEGAVGVRDVNFKTDPFIGKDKATGKDIANHYIVLCLKNFPGFITNSEVLGLSVVDMGLNTYGTYLGLATPFGAAGGLAAIAAVDTVKGAVAAGKKARNADQEDKAQLTDVVRGIGYAAVDATKRGALRRGKKDSENLNVVDWVEGVTHDTTKYVDDNKARLGGAGGAGAGMLVGTLLGGPVGGIIGGILGGATTQKTIETLEKQVSK</sequence>
<reference evidence="2" key="1">
    <citation type="submission" date="2020-06" db="EMBL/GenBank/DDBJ databases">
        <authorList>
            <consortium name="Plant Systems Biology data submission"/>
        </authorList>
    </citation>
    <scope>NUCLEOTIDE SEQUENCE</scope>
    <source>
        <strain evidence="2">D6</strain>
    </source>
</reference>
<name>A0A9N8DNF0_9STRA</name>
<evidence type="ECO:0000256" key="1">
    <source>
        <dbReference type="SAM" id="MobiDB-lite"/>
    </source>
</evidence>